<name>A0AAV7W1Q3_PLEWA</name>
<comment type="caution">
    <text evidence="1">The sequence shown here is derived from an EMBL/GenBank/DDBJ whole genome shotgun (WGS) entry which is preliminary data.</text>
</comment>
<dbReference type="FunFam" id="3.30.70.270:FF:000020">
    <property type="entry name" value="Transposon Tf2-6 polyprotein-like Protein"/>
    <property type="match status" value="1"/>
</dbReference>
<sequence>AGLTANPKKCILGKTDISYLGYKIGSGTLKPQMTKVEAIQNAPIPKTKKDLRSFLGLVGYYRRFIPGYSTVAAPLTDLLSKKCPNKLAPFSNSQRHRFDRLKSSLTSEPVLQCPDFS</sequence>
<keyword evidence="2" id="KW-1185">Reference proteome</keyword>
<feature type="non-terminal residue" evidence="1">
    <location>
        <position position="1"/>
    </location>
</feature>
<dbReference type="Proteomes" id="UP001066276">
    <property type="component" value="Chromosome 1_2"/>
</dbReference>
<dbReference type="InterPro" id="IPR043128">
    <property type="entry name" value="Rev_trsase/Diguanyl_cyclase"/>
</dbReference>
<dbReference type="InterPro" id="IPR051320">
    <property type="entry name" value="Viral_Replic_Matur_Polypro"/>
</dbReference>
<feature type="non-terminal residue" evidence="1">
    <location>
        <position position="117"/>
    </location>
</feature>
<dbReference type="EMBL" id="JANPWB010000002">
    <property type="protein sequence ID" value="KAJ1207433.1"/>
    <property type="molecule type" value="Genomic_DNA"/>
</dbReference>
<dbReference type="InterPro" id="IPR043502">
    <property type="entry name" value="DNA/RNA_pol_sf"/>
</dbReference>
<dbReference type="PANTHER" id="PTHR33064">
    <property type="entry name" value="POL PROTEIN"/>
    <property type="match status" value="1"/>
</dbReference>
<reference evidence="1" key="1">
    <citation type="journal article" date="2022" name="bioRxiv">
        <title>Sequencing and chromosome-scale assembly of the giantPleurodeles waltlgenome.</title>
        <authorList>
            <person name="Brown T."/>
            <person name="Elewa A."/>
            <person name="Iarovenko S."/>
            <person name="Subramanian E."/>
            <person name="Araus A.J."/>
            <person name="Petzold A."/>
            <person name="Susuki M."/>
            <person name="Suzuki K.-i.T."/>
            <person name="Hayashi T."/>
            <person name="Toyoda A."/>
            <person name="Oliveira C."/>
            <person name="Osipova E."/>
            <person name="Leigh N.D."/>
            <person name="Simon A."/>
            <person name="Yun M.H."/>
        </authorList>
    </citation>
    <scope>NUCLEOTIDE SEQUENCE</scope>
    <source>
        <strain evidence="1">20211129_DDA</strain>
        <tissue evidence="1">Liver</tissue>
    </source>
</reference>
<proteinExistence type="predicted"/>
<dbReference type="AlphaFoldDB" id="A0AAV7W1Q3"/>
<dbReference type="SUPFAM" id="SSF56672">
    <property type="entry name" value="DNA/RNA polymerases"/>
    <property type="match status" value="1"/>
</dbReference>
<dbReference type="Gene3D" id="3.30.70.270">
    <property type="match status" value="1"/>
</dbReference>
<evidence type="ECO:0008006" key="3">
    <source>
        <dbReference type="Google" id="ProtNLM"/>
    </source>
</evidence>
<dbReference type="PANTHER" id="PTHR33064:SF29">
    <property type="entry name" value="PEPTIDASE A2 DOMAIN-CONTAINING PROTEIN-RELATED"/>
    <property type="match status" value="1"/>
</dbReference>
<gene>
    <name evidence="1" type="ORF">NDU88_002824</name>
</gene>
<organism evidence="1 2">
    <name type="scientific">Pleurodeles waltl</name>
    <name type="common">Iberian ribbed newt</name>
    <dbReference type="NCBI Taxonomy" id="8319"/>
    <lineage>
        <taxon>Eukaryota</taxon>
        <taxon>Metazoa</taxon>
        <taxon>Chordata</taxon>
        <taxon>Craniata</taxon>
        <taxon>Vertebrata</taxon>
        <taxon>Euteleostomi</taxon>
        <taxon>Amphibia</taxon>
        <taxon>Batrachia</taxon>
        <taxon>Caudata</taxon>
        <taxon>Salamandroidea</taxon>
        <taxon>Salamandridae</taxon>
        <taxon>Pleurodelinae</taxon>
        <taxon>Pleurodeles</taxon>
    </lineage>
</organism>
<protein>
    <recommendedName>
        <fullName evidence="3">Reverse transcriptase</fullName>
    </recommendedName>
</protein>
<accession>A0AAV7W1Q3</accession>
<evidence type="ECO:0000313" key="2">
    <source>
        <dbReference type="Proteomes" id="UP001066276"/>
    </source>
</evidence>
<evidence type="ECO:0000313" key="1">
    <source>
        <dbReference type="EMBL" id="KAJ1207433.1"/>
    </source>
</evidence>